<evidence type="ECO:0000256" key="8">
    <source>
        <dbReference type="ARBA" id="ARBA00023163"/>
    </source>
</evidence>
<reference evidence="13 14" key="2">
    <citation type="submission" date="2018-11" db="EMBL/GenBank/DDBJ databases">
        <authorList>
            <consortium name="Pathogen Informatics"/>
        </authorList>
    </citation>
    <scope>NUCLEOTIDE SEQUENCE [LARGE SCALE GENOMIC DNA]</scope>
</reference>
<keyword evidence="7" id="KW-0238">DNA-binding</keyword>
<dbReference type="FunFam" id="1.10.10.60:FF:000012">
    <property type="entry name" value="Metastasis-associated 1 family, member 3"/>
    <property type="match status" value="1"/>
</dbReference>
<reference evidence="15" key="1">
    <citation type="submission" date="2016-06" db="UniProtKB">
        <authorList>
            <consortium name="WormBaseParasite"/>
        </authorList>
    </citation>
    <scope>IDENTIFICATION</scope>
</reference>
<evidence type="ECO:0000256" key="6">
    <source>
        <dbReference type="ARBA" id="ARBA00023015"/>
    </source>
</evidence>
<dbReference type="SMART" id="SM00717">
    <property type="entry name" value="SANT"/>
    <property type="match status" value="2"/>
</dbReference>
<keyword evidence="6" id="KW-0805">Transcription regulation</keyword>
<proteinExistence type="predicted"/>
<dbReference type="Gene3D" id="1.10.10.60">
    <property type="entry name" value="Homeodomain-like"/>
    <property type="match status" value="1"/>
</dbReference>
<dbReference type="InterPro" id="IPR001005">
    <property type="entry name" value="SANT/Myb"/>
</dbReference>
<keyword evidence="5" id="KW-0862">Zinc</keyword>
<evidence type="ECO:0000313" key="13">
    <source>
        <dbReference type="EMBL" id="VDM45807.1"/>
    </source>
</evidence>
<feature type="domain" description="SANT" evidence="12">
    <location>
        <begin position="358"/>
        <end position="403"/>
    </location>
</feature>
<evidence type="ECO:0000256" key="7">
    <source>
        <dbReference type="ARBA" id="ARBA00023125"/>
    </source>
</evidence>
<dbReference type="Gene3D" id="4.10.1240.50">
    <property type="match status" value="1"/>
</dbReference>
<accession>A0A183V166</accession>
<evidence type="ECO:0000256" key="2">
    <source>
        <dbReference type="ARBA" id="ARBA00022491"/>
    </source>
</evidence>
<dbReference type="AlphaFoldDB" id="A0A183V166"/>
<comment type="subcellular location">
    <subcellularLocation>
        <location evidence="1">Nucleus</location>
    </subcellularLocation>
</comment>
<dbReference type="InterPro" id="IPR051066">
    <property type="entry name" value="Trans_reg/Corepressor"/>
</dbReference>
<dbReference type="InterPro" id="IPR017884">
    <property type="entry name" value="SANT_dom"/>
</dbReference>
<feature type="compositionally biased region" description="Low complexity" evidence="10">
    <location>
        <begin position="627"/>
        <end position="639"/>
    </location>
</feature>
<evidence type="ECO:0000313" key="14">
    <source>
        <dbReference type="Proteomes" id="UP000050794"/>
    </source>
</evidence>
<dbReference type="Gene3D" id="1.20.58.1880">
    <property type="match status" value="1"/>
</dbReference>
<dbReference type="GO" id="GO:0008270">
    <property type="term" value="F:zinc ion binding"/>
    <property type="evidence" value="ECO:0007669"/>
    <property type="project" value="UniProtKB-KW"/>
</dbReference>
<feature type="compositionally biased region" description="Polar residues" evidence="10">
    <location>
        <begin position="640"/>
        <end position="653"/>
    </location>
</feature>
<evidence type="ECO:0000256" key="3">
    <source>
        <dbReference type="ARBA" id="ARBA00022723"/>
    </source>
</evidence>
<dbReference type="GO" id="GO:0005667">
    <property type="term" value="C:transcription regulator complex"/>
    <property type="evidence" value="ECO:0007669"/>
    <property type="project" value="TreeGrafter"/>
</dbReference>
<keyword evidence="2" id="KW-0678">Repressor</keyword>
<name>A0A183V166_TOXCA</name>
<evidence type="ECO:0000313" key="15">
    <source>
        <dbReference type="WBParaSite" id="TCNE_0001448601-mRNA-1"/>
    </source>
</evidence>
<feature type="region of interest" description="Disordered" evidence="10">
    <location>
        <begin position="117"/>
        <end position="136"/>
    </location>
</feature>
<keyword evidence="14" id="KW-1185">Reference proteome</keyword>
<protein>
    <submittedName>
        <fullName evidence="15">REST corepressor</fullName>
    </submittedName>
</protein>
<dbReference type="PANTHER" id="PTHR16089:SF28">
    <property type="entry name" value="REST COREPRESSOR"/>
    <property type="match status" value="1"/>
</dbReference>
<feature type="region of interest" description="Disordered" evidence="10">
    <location>
        <begin position="581"/>
        <end position="653"/>
    </location>
</feature>
<dbReference type="SMART" id="SM01189">
    <property type="entry name" value="ELM2"/>
    <property type="match status" value="1"/>
</dbReference>
<evidence type="ECO:0000256" key="9">
    <source>
        <dbReference type="ARBA" id="ARBA00023242"/>
    </source>
</evidence>
<feature type="domain" description="ELM2" evidence="11">
    <location>
        <begin position="261"/>
        <end position="350"/>
    </location>
</feature>
<dbReference type="GO" id="GO:0003714">
    <property type="term" value="F:transcription corepressor activity"/>
    <property type="evidence" value="ECO:0007669"/>
    <property type="project" value="TreeGrafter"/>
</dbReference>
<dbReference type="EMBL" id="UYWY01022278">
    <property type="protein sequence ID" value="VDM45807.1"/>
    <property type="molecule type" value="Genomic_DNA"/>
</dbReference>
<dbReference type="Pfam" id="PF00249">
    <property type="entry name" value="Myb_DNA-binding"/>
    <property type="match status" value="2"/>
</dbReference>
<dbReference type="WBParaSite" id="TCNE_0001448601-mRNA-1">
    <property type="protein sequence ID" value="TCNE_0001448601-mRNA-1"/>
    <property type="gene ID" value="TCNE_0001448601"/>
</dbReference>
<dbReference type="PROSITE" id="PS51156">
    <property type="entry name" value="ELM2"/>
    <property type="match status" value="1"/>
</dbReference>
<dbReference type="SUPFAM" id="SSF46689">
    <property type="entry name" value="Homeodomain-like"/>
    <property type="match status" value="2"/>
</dbReference>
<dbReference type="InterPro" id="IPR009057">
    <property type="entry name" value="Homeodomain-like_sf"/>
</dbReference>
<sequence length="653" mass="73531">MAYDYALDLHAHSELYTYVRVKHPENVVIIEWHALKIDFGGHRLTIFSSGAAIERCATFGVRVVMKYMSGSTVTPTVAAPRGYPGCALAVILMQRNAAIASSMMVDVLCQRSDISADGRENSSGCSTPPPVLDSGYSTPPPILDKYGSDDVNRKVAKRELPDVDSDMDTIEILPVQVASNDNMASVEVQSRSINAPNAQSSMELKDGTNLKEVRRSQRITVQPHRVDGLFVTKGSHLAEASTDGASTSSLASKKTKTEEVGRIREGIDYQAEVQLCEEWKEPPESCREEEKDRDVCVWRDDHGRIESKELEEFYQVTRQQFAFDVANALEVIYRNNYDMARAMERVEEMVPPKEDPLTAEEQRLFLKSLNMHGKNFFRMQKMIPTRSVSSLVNHYYLTKKARCFGAVTDEPCPLLMKICDEENAIISRRECDNCSLANGRSQKRRKGRYCGICDLYFRKLKRPRPFTVPLKQPVEDHSGANPLESMASSSTKTTFKTQAHGGPHNCSFTTPHYSKIRQERAAEWTIEEELEALKGFRRFGKNFKAIAEMIKTKTPEMVRRFYDDKQSVFRIEYLISSHSKLMKSEEHTSEGESSSGSRTAVRDNGSAAENGLSRRSQRASVWEPVVTRMTTRHTNGTTTSAHINEPTPSFSNP</sequence>
<evidence type="ECO:0000256" key="1">
    <source>
        <dbReference type="ARBA" id="ARBA00004123"/>
    </source>
</evidence>
<evidence type="ECO:0000259" key="11">
    <source>
        <dbReference type="PROSITE" id="PS51156"/>
    </source>
</evidence>
<keyword evidence="3" id="KW-0479">Metal-binding</keyword>
<feature type="domain" description="SANT" evidence="12">
    <location>
        <begin position="519"/>
        <end position="562"/>
    </location>
</feature>
<evidence type="ECO:0000256" key="10">
    <source>
        <dbReference type="SAM" id="MobiDB-lite"/>
    </source>
</evidence>
<dbReference type="GO" id="GO:0003677">
    <property type="term" value="F:DNA binding"/>
    <property type="evidence" value="ECO:0007669"/>
    <property type="project" value="UniProtKB-KW"/>
</dbReference>
<keyword evidence="8" id="KW-0804">Transcription</keyword>
<evidence type="ECO:0000256" key="5">
    <source>
        <dbReference type="ARBA" id="ARBA00022833"/>
    </source>
</evidence>
<dbReference type="GO" id="GO:0006357">
    <property type="term" value="P:regulation of transcription by RNA polymerase II"/>
    <property type="evidence" value="ECO:0007669"/>
    <property type="project" value="TreeGrafter"/>
</dbReference>
<dbReference type="Proteomes" id="UP000050794">
    <property type="component" value="Unassembled WGS sequence"/>
</dbReference>
<dbReference type="CDD" id="cd00167">
    <property type="entry name" value="SANT"/>
    <property type="match status" value="1"/>
</dbReference>
<evidence type="ECO:0000259" key="12">
    <source>
        <dbReference type="PROSITE" id="PS51293"/>
    </source>
</evidence>
<organism evidence="14 15">
    <name type="scientific">Toxocara canis</name>
    <name type="common">Canine roundworm</name>
    <dbReference type="NCBI Taxonomy" id="6265"/>
    <lineage>
        <taxon>Eukaryota</taxon>
        <taxon>Metazoa</taxon>
        <taxon>Ecdysozoa</taxon>
        <taxon>Nematoda</taxon>
        <taxon>Chromadorea</taxon>
        <taxon>Rhabditida</taxon>
        <taxon>Spirurina</taxon>
        <taxon>Ascaridomorpha</taxon>
        <taxon>Ascaridoidea</taxon>
        <taxon>Toxocaridae</taxon>
        <taxon>Toxocara</taxon>
    </lineage>
</organism>
<dbReference type="PROSITE" id="PS51293">
    <property type="entry name" value="SANT"/>
    <property type="match status" value="2"/>
</dbReference>
<evidence type="ECO:0000256" key="4">
    <source>
        <dbReference type="ARBA" id="ARBA00022771"/>
    </source>
</evidence>
<gene>
    <name evidence="13" type="ORF">TCNE_LOCUS14486</name>
</gene>
<dbReference type="GO" id="GO:0000118">
    <property type="term" value="C:histone deacetylase complex"/>
    <property type="evidence" value="ECO:0007669"/>
    <property type="project" value="TreeGrafter"/>
</dbReference>
<dbReference type="PANTHER" id="PTHR16089">
    <property type="entry name" value="REST COREPRESSOR COREST PROTEIN-RELATED"/>
    <property type="match status" value="1"/>
</dbReference>
<dbReference type="InterPro" id="IPR000949">
    <property type="entry name" value="ELM2_dom"/>
</dbReference>
<keyword evidence="4" id="KW-0863">Zinc-finger</keyword>
<keyword evidence="9" id="KW-0539">Nucleus</keyword>